<reference evidence="1" key="1">
    <citation type="journal article" date="2021" name="Proc. Natl. Acad. Sci. U.S.A.">
        <title>A Catalog of Tens of Thousands of Viruses from Human Metagenomes Reveals Hidden Associations with Chronic Diseases.</title>
        <authorList>
            <person name="Tisza M.J."/>
            <person name="Buck C.B."/>
        </authorList>
    </citation>
    <scope>NUCLEOTIDE SEQUENCE</scope>
    <source>
        <strain evidence="1">CtplG2</strain>
    </source>
</reference>
<name>A0A8S5LW05_9CAUD</name>
<organism evidence="1">
    <name type="scientific">Myoviridae sp. ctplG2</name>
    <dbReference type="NCBI Taxonomy" id="2826700"/>
    <lineage>
        <taxon>Viruses</taxon>
        <taxon>Duplodnaviria</taxon>
        <taxon>Heunggongvirae</taxon>
        <taxon>Uroviricota</taxon>
        <taxon>Caudoviricetes</taxon>
    </lineage>
</organism>
<sequence length="35" mass="4196">MPLPLYIFYSMSYNYANVIVNNQYSSFNNQHNSFN</sequence>
<accession>A0A8S5LW05</accession>
<proteinExistence type="predicted"/>
<evidence type="ECO:0000313" key="1">
    <source>
        <dbReference type="EMBL" id="DAD74156.1"/>
    </source>
</evidence>
<dbReference type="EMBL" id="BK014753">
    <property type="protein sequence ID" value="DAD74156.1"/>
    <property type="molecule type" value="Genomic_DNA"/>
</dbReference>
<protein>
    <submittedName>
        <fullName evidence="1">Uncharacterized protein</fullName>
    </submittedName>
</protein>